<reference evidence="9 10" key="1">
    <citation type="submission" date="2015-01" db="EMBL/GenBank/DDBJ databases">
        <title>The Genome Sequence of Rhinocladiella mackenzie CBS 650.93.</title>
        <authorList>
            <consortium name="The Broad Institute Genomics Platform"/>
            <person name="Cuomo C."/>
            <person name="de Hoog S."/>
            <person name="Gorbushina A."/>
            <person name="Stielow B."/>
            <person name="Teixiera M."/>
            <person name="Abouelleil A."/>
            <person name="Chapman S.B."/>
            <person name="Priest M."/>
            <person name="Young S.K."/>
            <person name="Wortman J."/>
            <person name="Nusbaum C."/>
            <person name="Birren B."/>
        </authorList>
    </citation>
    <scope>NUCLEOTIDE SEQUENCE [LARGE SCALE GENOMIC DNA]</scope>
    <source>
        <strain evidence="9 10">CBS 650.93</strain>
    </source>
</reference>
<sequence>MVSSPILTLALCLAFSFSQATSYRVEDDQRVLAHQPTNNDQPNIIFVLTDDQDVRMDSLSYMPHVQEHLIHRGTLFEKHYCTVALCCPSRVNLWTGKAAHNTNVTDVGPPHGGYDKFIRQGFHKAYLPVWLQDAGYNTYYTGKLLNHQNMRNYDSPFPAGFTGSDFLLDPFTYEYLNATFQRNQDPPVSYEGQYSTDVLATKAFDFLDDAVAAQKPFFLTIAPSAPHCNIHYWKAFFSDHPRLEDYDFSPPIPADRHKHLFEDVVVPRTPNFNPDEPSSVAWISQLPKQNQTNIDFNDLFYRNRLRALQSVDEMIDELFTRLAAYDILDNTYVFYSSDNGFHIGQHRLQPGKVCGFEEDINIPLIVRGPGVPEGLVSDVVTSHTDLAPTFLSLAGGDLKPDFDGAAIPLTSSSLSHARNKRHEHVQVEFWGISMAEGKYGHEIFDNHTYKALRLMGRGYDLYYSVWCTGEHELYDMNIDPYQIHNLYSSNQSSLFRFGLADDFEQTKSIELYHLLPRLDTLLVVLKTCKARACTHPWEVLHPAGDVNDLHDALNPRFDHFYEMHQERVYFTKCEKGFIPGSEGPTDFNTFPIEGFGFRGGNMWSEFV</sequence>
<accession>A0A0D2J4H9</accession>
<keyword evidence="3 5" id="KW-0378">Hydrolase</keyword>
<dbReference type="OrthoDB" id="96314at2759"/>
<evidence type="ECO:0000256" key="3">
    <source>
        <dbReference type="ARBA" id="ARBA00022801"/>
    </source>
</evidence>
<evidence type="ECO:0000313" key="10">
    <source>
        <dbReference type="Proteomes" id="UP000053617"/>
    </source>
</evidence>
<keyword evidence="10" id="KW-1185">Reference proteome</keyword>
<dbReference type="HOGENOM" id="CLU_006332_4_0_1"/>
<comment type="similarity">
    <text evidence="1 5">Belongs to the sulfatase family.</text>
</comment>
<evidence type="ECO:0000256" key="6">
    <source>
        <dbReference type="PIRSR" id="PIRSR000972-50"/>
    </source>
</evidence>
<dbReference type="PIRSF" id="PIRSF000972">
    <property type="entry name" value="Arylsulf_plant"/>
    <property type="match status" value="1"/>
</dbReference>
<dbReference type="PROSITE" id="PS00523">
    <property type="entry name" value="SULFATASE_1"/>
    <property type="match status" value="1"/>
</dbReference>
<evidence type="ECO:0000256" key="5">
    <source>
        <dbReference type="PIRNR" id="PIRNR000972"/>
    </source>
</evidence>
<evidence type="ECO:0000256" key="1">
    <source>
        <dbReference type="ARBA" id="ARBA00008779"/>
    </source>
</evidence>
<dbReference type="STRING" id="1442369.A0A0D2J4H9"/>
<name>A0A0D2J4H9_9EURO</name>
<keyword evidence="2 7" id="KW-0732">Signal</keyword>
<feature type="modified residue" description="3-oxoalanine (Cys)" evidence="6">
    <location>
        <position position="86"/>
    </location>
</feature>
<dbReference type="EMBL" id="KN847479">
    <property type="protein sequence ID" value="KIX03915.1"/>
    <property type="molecule type" value="Genomic_DNA"/>
</dbReference>
<dbReference type="GO" id="GO:0004065">
    <property type="term" value="F:arylsulfatase activity"/>
    <property type="evidence" value="ECO:0007669"/>
    <property type="project" value="UniProtKB-UniRule"/>
</dbReference>
<gene>
    <name evidence="9" type="ORF">Z518_07468</name>
</gene>
<comment type="catalytic activity">
    <reaction evidence="5">
        <text>an aryl sulfate + H2O = a phenol + sulfate + H(+)</text>
        <dbReference type="Rhea" id="RHEA:17261"/>
        <dbReference type="ChEBI" id="CHEBI:15377"/>
        <dbReference type="ChEBI" id="CHEBI:15378"/>
        <dbReference type="ChEBI" id="CHEBI:16189"/>
        <dbReference type="ChEBI" id="CHEBI:33853"/>
        <dbReference type="ChEBI" id="CHEBI:140317"/>
        <dbReference type="EC" id="3.1.6.1"/>
    </reaction>
</comment>
<evidence type="ECO:0000256" key="7">
    <source>
        <dbReference type="SAM" id="SignalP"/>
    </source>
</evidence>
<dbReference type="PANTHER" id="PTHR43108:SF8">
    <property type="entry name" value="SD21168P"/>
    <property type="match status" value="1"/>
</dbReference>
<dbReference type="SUPFAM" id="SSF53649">
    <property type="entry name" value="Alkaline phosphatase-like"/>
    <property type="match status" value="1"/>
</dbReference>
<dbReference type="GO" id="GO:0008449">
    <property type="term" value="F:N-acetylglucosamine-6-sulfatase activity"/>
    <property type="evidence" value="ECO:0007669"/>
    <property type="project" value="TreeGrafter"/>
</dbReference>
<evidence type="ECO:0000313" key="9">
    <source>
        <dbReference type="EMBL" id="KIX03915.1"/>
    </source>
</evidence>
<comment type="PTM">
    <text evidence="6">The conversion to 3-oxoalanine (also known as C-formylglycine, FGly), of a serine or cysteine residue in prokaryotes and of a cysteine residue in eukaryotes, is critical for catalytic activity.</text>
</comment>
<dbReference type="RefSeq" id="XP_013271051.1">
    <property type="nucleotide sequence ID" value="XM_013415597.1"/>
</dbReference>
<dbReference type="EC" id="3.1.6.1" evidence="5"/>
<dbReference type="FunFam" id="3.40.720.10:FF:000051">
    <property type="entry name" value="Arylsulfatase"/>
    <property type="match status" value="1"/>
</dbReference>
<dbReference type="InterPro" id="IPR012083">
    <property type="entry name" value="Arylsulfatase"/>
</dbReference>
<dbReference type="AlphaFoldDB" id="A0A0D2J4H9"/>
<protein>
    <recommendedName>
        <fullName evidence="5">Arylsulfatase</fullName>
        <shortName evidence="5">AS</shortName>
        <ecNumber evidence="5">3.1.6.1</ecNumber>
    </recommendedName>
    <alternativeName>
        <fullName evidence="5">Aryl-sulfate sulphohydrolase</fullName>
    </alternativeName>
</protein>
<dbReference type="PANTHER" id="PTHR43108">
    <property type="entry name" value="N-ACETYLGLUCOSAMINE-6-SULFATASE FAMILY MEMBER"/>
    <property type="match status" value="1"/>
</dbReference>
<evidence type="ECO:0000256" key="4">
    <source>
        <dbReference type="ARBA" id="ARBA00023180"/>
    </source>
</evidence>
<proteinExistence type="inferred from homology"/>
<dbReference type="InterPro" id="IPR017850">
    <property type="entry name" value="Alkaline_phosphatase_core_sf"/>
</dbReference>
<feature type="signal peptide" evidence="7">
    <location>
        <begin position="1"/>
        <end position="20"/>
    </location>
</feature>
<feature type="domain" description="Sulfatase N-terminal" evidence="8">
    <location>
        <begin position="42"/>
        <end position="395"/>
    </location>
</feature>
<dbReference type="VEuPathDB" id="FungiDB:Z518_07468"/>
<dbReference type="InterPro" id="IPR000917">
    <property type="entry name" value="Sulfatase_N"/>
</dbReference>
<dbReference type="CDD" id="cd16147">
    <property type="entry name" value="G6S"/>
    <property type="match status" value="1"/>
</dbReference>
<evidence type="ECO:0000256" key="2">
    <source>
        <dbReference type="ARBA" id="ARBA00022729"/>
    </source>
</evidence>
<dbReference type="GO" id="GO:0018958">
    <property type="term" value="P:phenol-containing compound metabolic process"/>
    <property type="evidence" value="ECO:0007669"/>
    <property type="project" value="InterPro"/>
</dbReference>
<dbReference type="Proteomes" id="UP000053617">
    <property type="component" value="Unassembled WGS sequence"/>
</dbReference>
<dbReference type="GeneID" id="25295539"/>
<dbReference type="Gene3D" id="3.40.720.10">
    <property type="entry name" value="Alkaline Phosphatase, subunit A"/>
    <property type="match status" value="1"/>
</dbReference>
<keyword evidence="4" id="KW-0325">Glycoprotein</keyword>
<evidence type="ECO:0000259" key="8">
    <source>
        <dbReference type="Pfam" id="PF00884"/>
    </source>
</evidence>
<feature type="chain" id="PRO_5002255781" description="Arylsulfatase" evidence="7">
    <location>
        <begin position="21"/>
        <end position="607"/>
    </location>
</feature>
<dbReference type="InterPro" id="IPR024607">
    <property type="entry name" value="Sulfatase_CS"/>
</dbReference>
<dbReference type="Pfam" id="PF00884">
    <property type="entry name" value="Sulfatase"/>
    <property type="match status" value="1"/>
</dbReference>
<organism evidence="9 10">
    <name type="scientific">Rhinocladiella mackenziei CBS 650.93</name>
    <dbReference type="NCBI Taxonomy" id="1442369"/>
    <lineage>
        <taxon>Eukaryota</taxon>
        <taxon>Fungi</taxon>
        <taxon>Dikarya</taxon>
        <taxon>Ascomycota</taxon>
        <taxon>Pezizomycotina</taxon>
        <taxon>Eurotiomycetes</taxon>
        <taxon>Chaetothyriomycetidae</taxon>
        <taxon>Chaetothyriales</taxon>
        <taxon>Herpotrichiellaceae</taxon>
        <taxon>Rhinocladiella</taxon>
    </lineage>
</organism>
<dbReference type="GO" id="GO:0005539">
    <property type="term" value="F:glycosaminoglycan binding"/>
    <property type="evidence" value="ECO:0007669"/>
    <property type="project" value="TreeGrafter"/>
</dbReference>